<dbReference type="AlphaFoldDB" id="A0A8G2CJM8"/>
<reference evidence="2 3" key="1">
    <citation type="submission" date="2017-01" db="EMBL/GenBank/DDBJ databases">
        <authorList>
            <person name="Varghese N."/>
            <person name="Submissions S."/>
        </authorList>
    </citation>
    <scope>NUCLEOTIDE SEQUENCE [LARGE SCALE GENOMIC DNA]</scope>
    <source>
        <strain evidence="2 3">ATCC 35905</strain>
    </source>
</reference>
<feature type="transmembrane region" description="Helical" evidence="1">
    <location>
        <begin position="837"/>
        <end position="856"/>
    </location>
</feature>
<feature type="transmembrane region" description="Helical" evidence="1">
    <location>
        <begin position="415"/>
        <end position="433"/>
    </location>
</feature>
<feature type="transmembrane region" description="Helical" evidence="1">
    <location>
        <begin position="193"/>
        <end position="211"/>
    </location>
</feature>
<feature type="transmembrane region" description="Helical" evidence="1">
    <location>
        <begin position="383"/>
        <end position="403"/>
    </location>
</feature>
<feature type="transmembrane region" description="Helical" evidence="1">
    <location>
        <begin position="453"/>
        <end position="472"/>
    </location>
</feature>
<dbReference type="Proteomes" id="UP000186308">
    <property type="component" value="Unassembled WGS sequence"/>
</dbReference>
<protein>
    <recommendedName>
        <fullName evidence="4">Membrane protein YfhO</fullName>
    </recommendedName>
</protein>
<keyword evidence="1" id="KW-0472">Membrane</keyword>
<dbReference type="EMBL" id="FTNE01000006">
    <property type="protein sequence ID" value="SIQ55638.1"/>
    <property type="molecule type" value="Genomic_DNA"/>
</dbReference>
<keyword evidence="1" id="KW-0812">Transmembrane</keyword>
<feature type="transmembrane region" description="Helical" evidence="1">
    <location>
        <begin position="12"/>
        <end position="32"/>
    </location>
</feature>
<dbReference type="RefSeq" id="WP_029312262.1">
    <property type="nucleotide sequence ID" value="NZ_FTNE01000006.1"/>
</dbReference>
<feature type="transmembrane region" description="Helical" evidence="1">
    <location>
        <begin position="277"/>
        <end position="299"/>
    </location>
</feature>
<dbReference type="OrthoDB" id="5139172at2"/>
<organism evidence="2 3">
    <name type="scientific">Acidiphilium rubrum</name>
    <dbReference type="NCBI Taxonomy" id="526"/>
    <lineage>
        <taxon>Bacteria</taxon>
        <taxon>Pseudomonadati</taxon>
        <taxon>Pseudomonadota</taxon>
        <taxon>Alphaproteobacteria</taxon>
        <taxon>Acetobacterales</taxon>
        <taxon>Acidocellaceae</taxon>
        <taxon>Acidiphilium</taxon>
    </lineage>
</organism>
<keyword evidence="3" id="KW-1185">Reference proteome</keyword>
<feature type="transmembrane region" description="Helical" evidence="1">
    <location>
        <begin position="244"/>
        <end position="265"/>
    </location>
</feature>
<proteinExistence type="predicted"/>
<gene>
    <name evidence="2" type="ORF">SAMN05421828_10669</name>
</gene>
<name>A0A8G2CJM8_ACIRU</name>
<accession>A0A8G2CJM8</accession>
<feature type="transmembrane region" description="Helical" evidence="1">
    <location>
        <begin position="160"/>
        <end position="181"/>
    </location>
</feature>
<feature type="transmembrane region" description="Helical" evidence="1">
    <location>
        <begin position="319"/>
        <end position="339"/>
    </location>
</feature>
<keyword evidence="1" id="KW-1133">Transmembrane helix</keyword>
<evidence type="ECO:0000313" key="3">
    <source>
        <dbReference type="Proteomes" id="UP000186308"/>
    </source>
</evidence>
<sequence>MKTAARHAGPLAGLIALPCLANLLLILGIMHADPALFYRGLTLGLHTGPFPAPGSPTWADPTIGLITQAQGMLSAKDWLAGIIPWWNPYTGVGMPLAAEMQTLSFFLPFVLLLRLAHGWLILRLVLQSLSGAALYALLLDLGTTRFAAFVAGALYGLSGIFFLVPHAAGPLPFMPLLLLGIERATRAARTHTPQGWGLIAFATAAMIYAGYPETAYFGGLLAAAWTLRALALAGADRSRLAGKIMFGLILALALAAPLLIPFADYVRISYYGPHDGYFSLIAWPASAMLSVLPFIVGPIAGPIPPALAATASGPIDNAWWQTGTWFGIIAIAIALIAIIPRHRERGRAIMLGCIIAFGMLRIEGIDLARKTFNLIPFVGTTDAIRFVTPALDLALLIMVGLALDHWQRRGALPRRTAAIAGAICLGLILIVTLPHRTQLLAWYHASQFDHRFALVACGTELAAALACLAIMTKRPGRPATIMLALLALGDATATMASGQAAAAWSSEQATGGIRFLQAHQGLGRFFTLGPFGPDYPAADRLAAINTNQLPVAAAWIDFGNTALGLQPAAPLAAQAASLRSHLAAFRAIGVTAILTPPGLDPFRDSTRLMLDATSVPGASLQGSATIQGSLPASTPVPQRISTIGVQIGTYDGASTGPLNVTLCAGSNCATGEASLDHAADNASLPIALDHPLHIPPDTALHYKFTHPSGNAVVLWMGRIAGTTITAPHLRFDAPQPNPAPRLIYRDRAMWIYRLPGAAPFYTAPGCTITNASLNRVTTDCAAPATLIRREAWFGGWHAIIGHHPVIIARHGPLFQAIALPAGRSRIRFFYRPRHTRLACLLALAALGLALILQTSGRLGGGGRARL</sequence>
<evidence type="ECO:0000256" key="1">
    <source>
        <dbReference type="SAM" id="Phobius"/>
    </source>
</evidence>
<comment type="caution">
    <text evidence="2">The sequence shown here is derived from an EMBL/GenBank/DDBJ whole genome shotgun (WGS) entry which is preliminary data.</text>
</comment>
<evidence type="ECO:0008006" key="4">
    <source>
        <dbReference type="Google" id="ProtNLM"/>
    </source>
</evidence>
<evidence type="ECO:0000313" key="2">
    <source>
        <dbReference type="EMBL" id="SIQ55638.1"/>
    </source>
</evidence>
<feature type="transmembrane region" description="Helical" evidence="1">
    <location>
        <begin position="346"/>
        <end position="363"/>
    </location>
</feature>